<keyword evidence="1" id="KW-1133">Transmembrane helix</keyword>
<dbReference type="AlphaFoldDB" id="A0AAU8ARC1"/>
<feature type="transmembrane region" description="Helical" evidence="1">
    <location>
        <begin position="56"/>
        <end position="84"/>
    </location>
</feature>
<dbReference type="RefSeq" id="WP_353476225.1">
    <property type="nucleotide sequence ID" value="NZ_CP123387.1"/>
</dbReference>
<reference evidence="2" key="1">
    <citation type="submission" date="2023-02" db="EMBL/GenBank/DDBJ databases">
        <title>Description and genomic characterization of Salipiger bruguierae sp. nov., isolated from the sediment of mangrove plant Bruguiera sexangula.</title>
        <authorList>
            <person name="Long M."/>
        </authorList>
    </citation>
    <scope>NUCLEOTIDE SEQUENCE</scope>
    <source>
        <strain evidence="2">H15</strain>
        <plasmid evidence="2">unnamed2</plasmid>
    </source>
</reference>
<dbReference type="Pfam" id="PF12966">
    <property type="entry name" value="AtpR"/>
    <property type="match status" value="1"/>
</dbReference>
<name>A0AAU8ARC1_9RHOB</name>
<gene>
    <name evidence="2" type="ORF">PVT71_25055</name>
</gene>
<keyword evidence="1" id="KW-0472">Membrane</keyword>
<dbReference type="EMBL" id="CP123387">
    <property type="protein sequence ID" value="XCC97333.1"/>
    <property type="molecule type" value="Genomic_DNA"/>
</dbReference>
<dbReference type="InterPro" id="IPR017581">
    <property type="entry name" value="AtpR-like"/>
</dbReference>
<organism evidence="2">
    <name type="scientific">Alloyangia sp. H15</name>
    <dbReference type="NCBI Taxonomy" id="3029062"/>
    <lineage>
        <taxon>Bacteria</taxon>
        <taxon>Pseudomonadati</taxon>
        <taxon>Pseudomonadota</taxon>
        <taxon>Alphaproteobacteria</taxon>
        <taxon>Rhodobacterales</taxon>
        <taxon>Roseobacteraceae</taxon>
        <taxon>Alloyangia</taxon>
    </lineage>
</organism>
<geneLocation type="plasmid" evidence="2">
    <name>unnamed2</name>
</geneLocation>
<evidence type="ECO:0000313" key="2">
    <source>
        <dbReference type="EMBL" id="XCC97333.1"/>
    </source>
</evidence>
<proteinExistence type="predicted"/>
<keyword evidence="1" id="KW-0812">Transmembrane</keyword>
<sequence length="96" mass="10026">MSLPAFLDTPFVLGPLALCLGFALGLWHFASLRRVTALYLGAGPAWRALTLQIGRLALLAAGLAGLALLGALPLLAGTPGLLLARQVMLRRVRTAP</sequence>
<keyword evidence="2" id="KW-0614">Plasmid</keyword>
<feature type="transmembrane region" description="Helical" evidence="1">
    <location>
        <begin position="12"/>
        <end position="30"/>
    </location>
</feature>
<protein>
    <submittedName>
        <fullName evidence="2">ATP synthase subunit I</fullName>
    </submittedName>
</protein>
<accession>A0AAU8ARC1</accession>
<evidence type="ECO:0000256" key="1">
    <source>
        <dbReference type="SAM" id="Phobius"/>
    </source>
</evidence>